<evidence type="ECO:0000313" key="9">
    <source>
        <dbReference type="EMBL" id="AZF68505.1"/>
    </source>
</evidence>
<evidence type="ECO:0000313" key="15">
    <source>
        <dbReference type="EMBL" id="AZF84158.1"/>
    </source>
</evidence>
<dbReference type="OMA" id="DYITWGE"/>
<dbReference type="Proteomes" id="UP000273194">
    <property type="component" value="Chromosome"/>
</dbReference>
<dbReference type="EMBL" id="CP033240">
    <property type="protein sequence ID" value="AZF81581.1"/>
    <property type="molecule type" value="Genomic_DNA"/>
</dbReference>
<accession>A0A0E3KBZ7</accession>
<sequence length="158" mass="18596">MVELLGIIRIRGWAKAPWYINETLNMLRLRYNFNTMVYPKTSQILGMLNKVSPYITWGEIDPDTLKLLIINRLETVKGDKVSDSYVKEVLKIENIDAMVKQLYEGKIYLHKLDEYFKLPIRLHPPRGGFKGSVKRPYKNKGEFGYRGDKINELMRRMV</sequence>
<dbReference type="CDD" id="cd01657">
    <property type="entry name" value="Ribosomal_L7_archeal_euk"/>
    <property type="match status" value="1"/>
</dbReference>
<dbReference type="GO" id="GO:0003735">
    <property type="term" value="F:structural constituent of ribosome"/>
    <property type="evidence" value="ECO:0007669"/>
    <property type="project" value="UniProtKB-UniRule"/>
</dbReference>
<dbReference type="HAMAP" id="MF_01371_A">
    <property type="entry name" value="Ribosomal_uL30_A"/>
    <property type="match status" value="1"/>
</dbReference>
<evidence type="ECO:0000256" key="2">
    <source>
        <dbReference type="ARBA" id="ARBA00022980"/>
    </source>
</evidence>
<comment type="subunit">
    <text evidence="4">Part of the 50S ribosomal subunit.</text>
</comment>
<keyword evidence="2 4" id="KW-0689">Ribosomal protein</keyword>
<dbReference type="PANTHER" id="PTHR11524">
    <property type="entry name" value="60S RIBOSOMAL PROTEIN L7"/>
    <property type="match status" value="1"/>
</dbReference>
<dbReference type="EMBL" id="CP011055">
    <property type="protein sequence ID" value="AKA74027.1"/>
    <property type="molecule type" value="Genomic_DNA"/>
</dbReference>
<dbReference type="Proteomes" id="UP000269431">
    <property type="component" value="Chromosome"/>
</dbReference>
<dbReference type="Proteomes" id="UP000033085">
    <property type="component" value="Chromosome"/>
</dbReference>
<dbReference type="EMBL" id="CP033241">
    <property type="protein sequence ID" value="AZF84158.1"/>
    <property type="molecule type" value="Genomic_DNA"/>
</dbReference>
<dbReference type="NCBIfam" id="TIGR01309">
    <property type="entry name" value="uL30_arch"/>
    <property type="match status" value="1"/>
</dbReference>
<dbReference type="KEGG" id="ssof:SULC_1782"/>
<evidence type="ECO:0000313" key="19">
    <source>
        <dbReference type="Proteomes" id="UP000033085"/>
    </source>
</evidence>
<dbReference type="OrthoDB" id="6379at2157"/>
<name>A0A0E3KBZ7_SACSO</name>
<dbReference type="GO" id="GO:0006412">
    <property type="term" value="P:translation"/>
    <property type="evidence" value="ECO:0007669"/>
    <property type="project" value="UniProtKB-UniRule"/>
</dbReference>
<dbReference type="Proteomes" id="UP000033106">
    <property type="component" value="Chromosome"/>
</dbReference>
<dbReference type="GO" id="GO:0003723">
    <property type="term" value="F:RNA binding"/>
    <property type="evidence" value="ECO:0007669"/>
    <property type="project" value="TreeGrafter"/>
</dbReference>
<dbReference type="SMR" id="A0A0E3KBZ7"/>
<dbReference type="SUPFAM" id="SSF55129">
    <property type="entry name" value="Ribosomal protein L30p/L7e"/>
    <property type="match status" value="1"/>
</dbReference>
<dbReference type="EMBL" id="CP011056">
    <property type="protein sequence ID" value="AKA76724.1"/>
    <property type="molecule type" value="Genomic_DNA"/>
</dbReference>
<comment type="similarity">
    <text evidence="1 4">Belongs to the universal ribosomal protein uL30 family.</text>
</comment>
<dbReference type="InterPro" id="IPR036919">
    <property type="entry name" value="Ribo_uL30_ferredoxin-like_sf"/>
</dbReference>
<evidence type="ECO:0000313" key="13">
    <source>
        <dbReference type="EMBL" id="AZF78976.1"/>
    </source>
</evidence>
<evidence type="ECO:0000313" key="22">
    <source>
        <dbReference type="Proteomes" id="UP000267993"/>
    </source>
</evidence>
<evidence type="ECO:0000313" key="17">
    <source>
        <dbReference type="EMBL" id="SAI84277.1"/>
    </source>
</evidence>
<reference evidence="16 29" key="6">
    <citation type="journal article" date="2020" name="Nat. Commun.">
        <title>The structures of two archaeal type IV pili illuminate evolutionary relationships.</title>
        <authorList>
            <person name="Wang F."/>
            <person name="Baquero D.P."/>
            <person name="Su Z."/>
            <person name="Beltran L.C."/>
            <person name="Prangishvili D."/>
            <person name="Krupovic M."/>
            <person name="Egelman E.H."/>
        </authorList>
    </citation>
    <scope>NUCLEOTIDE SEQUENCE [LARGE SCALE GENOMIC DNA]</scope>
    <source>
        <strain evidence="16 29">POZ149</strain>
    </source>
</reference>
<dbReference type="Gene3D" id="3.30.1390.20">
    <property type="entry name" value="Ribosomal protein L30, ferredoxin-like fold domain"/>
    <property type="match status" value="1"/>
</dbReference>
<reference evidence="17" key="2">
    <citation type="submission" date="2016-04" db="EMBL/GenBank/DDBJ databases">
        <authorList>
            <person name="Evans L.H."/>
            <person name="Alamgir A."/>
            <person name="Owens N."/>
            <person name="Weber N.D."/>
            <person name="Virtaneva K."/>
            <person name="Barbian K."/>
            <person name="Babar A."/>
            <person name="Rosenke K."/>
        </authorList>
    </citation>
    <scope>NUCLEOTIDE SEQUENCE</scope>
    <source>
        <strain evidence="17">P1</strain>
    </source>
</reference>
<evidence type="ECO:0000313" key="6">
    <source>
        <dbReference type="EMBL" id="AKA74027.1"/>
    </source>
</evidence>
<dbReference type="GO" id="GO:0022625">
    <property type="term" value="C:cytosolic large ribosomal subunit"/>
    <property type="evidence" value="ECO:0007669"/>
    <property type="project" value="UniProtKB-UniRule"/>
</dbReference>
<dbReference type="EMBL" id="CP033238">
    <property type="protein sequence ID" value="AZF76368.1"/>
    <property type="molecule type" value="Genomic_DNA"/>
</dbReference>
<evidence type="ECO:0000313" key="16">
    <source>
        <dbReference type="EMBL" id="QPG50969.1"/>
    </source>
</evidence>
<evidence type="ECO:0000313" key="25">
    <source>
        <dbReference type="Proteomes" id="UP000273443"/>
    </source>
</evidence>
<evidence type="ECO:0000313" key="23">
    <source>
        <dbReference type="Proteomes" id="UP000269431"/>
    </source>
</evidence>
<dbReference type="PATRIC" id="fig|2287.6.peg.1843"/>
<dbReference type="InterPro" id="IPR005997">
    <property type="entry name" value="Ribosomal_uL30_arc"/>
</dbReference>
<dbReference type="EMBL" id="LT549890">
    <property type="protein sequence ID" value="SAI84277.1"/>
    <property type="molecule type" value="Genomic_DNA"/>
</dbReference>
<evidence type="ECO:0000313" key="11">
    <source>
        <dbReference type="EMBL" id="AZF73745.1"/>
    </source>
</evidence>
<dbReference type="Proteomes" id="UP000076770">
    <property type="component" value="Chromosome i"/>
</dbReference>
<evidence type="ECO:0000313" key="8">
    <source>
        <dbReference type="EMBL" id="AKA79418.1"/>
    </source>
</evidence>
<dbReference type="Proteomes" id="UP000267993">
    <property type="component" value="Chromosome"/>
</dbReference>
<evidence type="ECO:0000313" key="12">
    <source>
        <dbReference type="EMBL" id="AZF76368.1"/>
    </source>
</evidence>
<dbReference type="EMBL" id="CP011057">
    <property type="protein sequence ID" value="AKA79418.1"/>
    <property type="molecule type" value="Genomic_DNA"/>
</dbReference>
<reference evidence="7" key="5">
    <citation type="submission" date="2018-10" db="EMBL/GenBank/DDBJ databases">
        <authorList>
            <person name="McCarthy S."/>
            <person name="Gradnigo J."/>
            <person name="Johnson T."/>
            <person name="Payne S."/>
            <person name="Lipzen A."/>
            <person name="Schackwitz W."/>
            <person name="Martin J."/>
            <person name="Moriyama E."/>
            <person name="Blum P."/>
        </authorList>
    </citation>
    <scope>NUCLEOTIDE SEQUENCE</scope>
    <source>
        <strain evidence="6">SARC-B</strain>
        <strain evidence="7">SARC-C</strain>
        <strain evidence="8">SULA</strain>
    </source>
</reference>
<evidence type="ECO:0000313" key="27">
    <source>
        <dbReference type="Proteomes" id="UP000278715"/>
    </source>
</evidence>
<proteinExistence type="inferred from homology"/>
<keyword evidence="3 4" id="KW-0687">Ribonucleoprotein</keyword>
<organism evidence="7 18">
    <name type="scientific">Saccharolobus solfataricus</name>
    <name type="common">Sulfolobus solfataricus</name>
    <dbReference type="NCBI Taxonomy" id="2287"/>
    <lineage>
        <taxon>Archaea</taxon>
        <taxon>Thermoproteota</taxon>
        <taxon>Thermoprotei</taxon>
        <taxon>Sulfolobales</taxon>
        <taxon>Sulfolobaceae</taxon>
        <taxon>Saccharolobus</taxon>
    </lineage>
</organism>
<dbReference type="InterPro" id="IPR039699">
    <property type="entry name" value="Ribosomal_uL30"/>
</dbReference>
<evidence type="ECO:0000313" key="10">
    <source>
        <dbReference type="EMBL" id="AZF71125.1"/>
    </source>
</evidence>
<dbReference type="GO" id="GO:0000463">
    <property type="term" value="P:maturation of LSU-rRNA from tricistronic rRNA transcript (SSU-rRNA, 5.8S rRNA, LSU-rRNA)"/>
    <property type="evidence" value="ECO:0007669"/>
    <property type="project" value="TreeGrafter"/>
</dbReference>
<evidence type="ECO:0000313" key="26">
    <source>
        <dbReference type="Proteomes" id="UP000275843"/>
    </source>
</evidence>
<dbReference type="Proteomes" id="UP000278715">
    <property type="component" value="Chromosome"/>
</dbReference>
<dbReference type="InterPro" id="IPR016082">
    <property type="entry name" value="Ribosomal_uL30_ferredoxin-like"/>
</dbReference>
<evidence type="ECO:0000256" key="1">
    <source>
        <dbReference type="ARBA" id="ARBA00007594"/>
    </source>
</evidence>
<dbReference type="KEGG" id="ssol:SULB_1784"/>
<dbReference type="Proteomes" id="UP000033057">
    <property type="component" value="Chromosome"/>
</dbReference>
<evidence type="ECO:0000313" key="7">
    <source>
        <dbReference type="EMBL" id="AKA76724.1"/>
    </source>
</evidence>
<dbReference type="NCBIfam" id="NF004711">
    <property type="entry name" value="PRK06049.1"/>
    <property type="match status" value="1"/>
</dbReference>
<dbReference type="EMBL" id="CP033239">
    <property type="protein sequence ID" value="AZF78976.1"/>
    <property type="molecule type" value="Genomic_DNA"/>
</dbReference>
<evidence type="ECO:0000313" key="21">
    <source>
        <dbReference type="Proteomes" id="UP000076770"/>
    </source>
</evidence>
<dbReference type="EMBL" id="CP033237">
    <property type="protein sequence ID" value="AZF73745.1"/>
    <property type="molecule type" value="Genomic_DNA"/>
</dbReference>
<evidence type="ECO:0000313" key="29">
    <source>
        <dbReference type="Proteomes" id="UP000594632"/>
    </source>
</evidence>
<reference evidence="21" key="3">
    <citation type="submission" date="2016-04" db="EMBL/GenBank/DDBJ databases">
        <authorList>
            <person name="Shah S.A."/>
            <person name="Garrett R.A."/>
        </authorList>
    </citation>
    <scope>NUCLEOTIDE SEQUENCE [LARGE SCALE GENOMIC DNA]</scope>
    <source>
        <strain evidence="21">ATCC 35091 / DSM 1616 / JCM 8930 / NBRC 15331 / P1</strain>
    </source>
</reference>
<dbReference type="Gene3D" id="1.10.15.30">
    <property type="match status" value="1"/>
</dbReference>
<feature type="domain" description="Large ribosomal subunit protein uL30-like ferredoxin-like fold" evidence="5">
    <location>
        <begin position="7"/>
        <end position="55"/>
    </location>
</feature>
<evidence type="ECO:0000313" key="20">
    <source>
        <dbReference type="Proteomes" id="UP000033106"/>
    </source>
</evidence>
<dbReference type="GeneID" id="1454965"/>
<dbReference type="GeneID" id="44129696"/>
<evidence type="ECO:0000313" key="28">
    <source>
        <dbReference type="Proteomes" id="UP000282269"/>
    </source>
</evidence>
<dbReference type="RefSeq" id="WP_009991253.1">
    <property type="nucleotide sequence ID" value="NZ_CP011055.2"/>
</dbReference>
<dbReference type="PANTHER" id="PTHR11524:SF16">
    <property type="entry name" value="LARGE RIBOSOMAL SUBUNIT PROTEIN UL30"/>
    <property type="match status" value="1"/>
</dbReference>
<evidence type="ECO:0000313" key="14">
    <source>
        <dbReference type="EMBL" id="AZF81581.1"/>
    </source>
</evidence>
<dbReference type="AlphaFoldDB" id="A0A0E3KBZ7"/>
<dbReference type="EMBL" id="CP033235">
    <property type="protein sequence ID" value="AZF68505.1"/>
    <property type="molecule type" value="Genomic_DNA"/>
</dbReference>
<dbReference type="Proteomes" id="UP000275843">
    <property type="component" value="Chromosome"/>
</dbReference>
<evidence type="ECO:0000259" key="5">
    <source>
        <dbReference type="Pfam" id="PF00327"/>
    </source>
</evidence>
<reference evidence="22 23" key="4">
    <citation type="journal article" date="2018" name="Proc. Natl. Acad. Sci. U.S.A.">
        <title>Nonmutational mechanism of inheritance in the Archaeon Sulfolobus solfataricus.</title>
        <authorList>
            <person name="Payne S."/>
            <person name="McCarthy S."/>
            <person name="Johnson T."/>
            <person name="North E."/>
            <person name="Blum P."/>
        </authorList>
    </citation>
    <scope>NUCLEOTIDE SEQUENCE [LARGE SCALE GENOMIC DNA]</scope>
    <source>
        <strain evidence="10 22">SARC-H</strain>
        <strain evidence="11 26">SARC-I</strain>
        <strain evidence="13 27">SARC-N</strain>
        <strain evidence="14 28">SARC-O</strain>
        <strain evidence="15 23">SUL120</strain>
        <strain evidence="9 24">SULG</strain>
        <strain evidence="12 25">SULM</strain>
    </source>
</reference>
<evidence type="ECO:0000313" key="24">
    <source>
        <dbReference type="Proteomes" id="UP000273194"/>
    </source>
</evidence>
<dbReference type="Proteomes" id="UP000273443">
    <property type="component" value="Chromosome"/>
</dbReference>
<dbReference type="Proteomes" id="UP000282269">
    <property type="component" value="Chromosome"/>
</dbReference>
<dbReference type="Proteomes" id="UP000594632">
    <property type="component" value="Chromosome"/>
</dbReference>
<dbReference type="KEGG" id="ssoa:SULA_1783"/>
<dbReference type="EMBL" id="CP033236">
    <property type="protein sequence ID" value="AZF71125.1"/>
    <property type="molecule type" value="Genomic_DNA"/>
</dbReference>
<dbReference type="InterPro" id="IPR035808">
    <property type="entry name" value="Ribosomal_uL30_euk_arc"/>
</dbReference>
<protein>
    <recommendedName>
        <fullName evidence="4">Large ribosomal subunit protein uL30</fullName>
    </recommendedName>
</protein>
<evidence type="ECO:0000313" key="18">
    <source>
        <dbReference type="Proteomes" id="UP000033057"/>
    </source>
</evidence>
<dbReference type="Pfam" id="PF00327">
    <property type="entry name" value="Ribosomal_L30"/>
    <property type="match status" value="1"/>
</dbReference>
<evidence type="ECO:0000256" key="4">
    <source>
        <dbReference type="HAMAP-Rule" id="MF_01371"/>
    </source>
</evidence>
<evidence type="ECO:0000256" key="3">
    <source>
        <dbReference type="ARBA" id="ARBA00023274"/>
    </source>
</evidence>
<dbReference type="EMBL" id="CP050869">
    <property type="protein sequence ID" value="QPG50969.1"/>
    <property type="molecule type" value="Genomic_DNA"/>
</dbReference>
<reference evidence="18 19" key="1">
    <citation type="journal article" date="2015" name="Genome Announc.">
        <title>Complete Genome Sequence of Sulfolobus solfataricus Strain 98/2 and Evolved Derivatives.</title>
        <authorList>
            <person name="McCarthy S."/>
            <person name="Gradnigo J."/>
            <person name="Johnson T."/>
            <person name="Payne S."/>
            <person name="Lipzen A."/>
            <person name="Martin J."/>
            <person name="Schackwitz W."/>
            <person name="Moriyama E."/>
            <person name="Blum P."/>
        </authorList>
    </citation>
    <scope>NUCLEOTIDE SEQUENCE [LARGE SCALE GENOMIC DNA]</scope>
    <source>
        <strain evidence="18">98/2 SULC</strain>
        <strain evidence="6">SARC-B</strain>
        <strain evidence="7">SARC-C</strain>
        <strain evidence="8 20">SULA</strain>
        <strain evidence="19">SULB</strain>
    </source>
</reference>
<gene>
    <name evidence="7" type="primary">rpmD</name>
    <name evidence="4" type="synonym">rpl30</name>
    <name evidence="16" type="ORF">HFC64_15100</name>
    <name evidence="17" type="ORF">SSOP1_0723</name>
    <name evidence="8" type="ORF">SULA_1783</name>
    <name evidence="6" type="ORF">SULB_1784</name>
    <name evidence="7" type="ORF">SULC_1782</name>
    <name evidence="9" type="ORF">SULG_08950</name>
    <name evidence="10" type="ORF">SULH_08950</name>
    <name evidence="11" type="ORF">SULI_08950</name>
    <name evidence="12" type="ORF">SULM_08940</name>
    <name evidence="13" type="ORF">SULN_08940</name>
    <name evidence="14" type="ORF">SULO_08950</name>
    <name evidence="15" type="ORF">SULZ_08875</name>
</gene>